<reference evidence="2" key="1">
    <citation type="submission" date="2022-12" db="EMBL/GenBank/DDBJ databases">
        <authorList>
            <person name="Wang J."/>
        </authorList>
    </citation>
    <scope>NUCLEOTIDE SEQUENCE</scope>
    <source>
        <strain evidence="2">HY-42-06</strain>
    </source>
</reference>
<dbReference type="EMBL" id="JAPQES010000006">
    <property type="protein sequence ID" value="MCY6372020.1"/>
    <property type="molecule type" value="Genomic_DNA"/>
</dbReference>
<dbReference type="Pfam" id="PF12679">
    <property type="entry name" value="ABC2_membrane_2"/>
    <property type="match status" value="1"/>
</dbReference>
<feature type="transmembrane region" description="Helical" evidence="1">
    <location>
        <begin position="15"/>
        <end position="33"/>
    </location>
</feature>
<evidence type="ECO:0000313" key="3">
    <source>
        <dbReference type="Proteomes" id="UP001079657"/>
    </source>
</evidence>
<feature type="transmembrane region" description="Helical" evidence="1">
    <location>
        <begin position="123"/>
        <end position="145"/>
    </location>
</feature>
<evidence type="ECO:0000256" key="1">
    <source>
        <dbReference type="SAM" id="Phobius"/>
    </source>
</evidence>
<sequence length="266" mass="30041">MNLYLREMDRNKKSLIIWTIILASTIFLMMAVYPSIAKESKSIEELFKSMPKALLSAFGLDKLSMSNIFGYYATKGYVFVTLFGSIYSIMLAASMLSKEEGEKTIEFLLCKPITRTEVVTNKLLSCITNIIILNVLTTAMLFISFEIFKIESFSMRIFGLLSIAPLLLHLTFASIGFFMSAIMRKSRSVTSISIGVVLITYFLSIAAYISDELEILKYFTPFEYVNATSIIIGEKMNSTYLLIMLILNIAFIAAAYIIYNRKDIAV</sequence>
<dbReference type="PANTHER" id="PTHR37305">
    <property type="entry name" value="INTEGRAL MEMBRANE PROTEIN-RELATED"/>
    <property type="match status" value="1"/>
</dbReference>
<feature type="transmembrane region" description="Helical" evidence="1">
    <location>
        <begin position="78"/>
        <end position="96"/>
    </location>
</feature>
<keyword evidence="3" id="KW-1185">Reference proteome</keyword>
<feature type="transmembrane region" description="Helical" evidence="1">
    <location>
        <begin position="239"/>
        <end position="259"/>
    </location>
</feature>
<gene>
    <name evidence="2" type="ORF">OXH55_15400</name>
</gene>
<comment type="caution">
    <text evidence="2">The sequence shown here is derived from an EMBL/GenBank/DDBJ whole genome shotgun (WGS) entry which is preliminary data.</text>
</comment>
<proteinExistence type="predicted"/>
<feature type="transmembrane region" description="Helical" evidence="1">
    <location>
        <begin position="189"/>
        <end position="209"/>
    </location>
</feature>
<feature type="transmembrane region" description="Helical" evidence="1">
    <location>
        <begin position="157"/>
        <end position="182"/>
    </location>
</feature>
<evidence type="ECO:0000313" key="2">
    <source>
        <dbReference type="EMBL" id="MCY6372020.1"/>
    </source>
</evidence>
<keyword evidence="1" id="KW-0812">Transmembrane</keyword>
<protein>
    <submittedName>
        <fullName evidence="2">ABC transporter permease subunit</fullName>
    </submittedName>
</protein>
<organism evidence="2 3">
    <name type="scientific">Clostridium ganghwense</name>
    <dbReference type="NCBI Taxonomy" id="312089"/>
    <lineage>
        <taxon>Bacteria</taxon>
        <taxon>Bacillati</taxon>
        <taxon>Bacillota</taxon>
        <taxon>Clostridia</taxon>
        <taxon>Eubacteriales</taxon>
        <taxon>Clostridiaceae</taxon>
        <taxon>Clostridium</taxon>
    </lineage>
</organism>
<dbReference type="PANTHER" id="PTHR37305:SF1">
    <property type="entry name" value="MEMBRANE PROTEIN"/>
    <property type="match status" value="1"/>
</dbReference>
<dbReference type="Proteomes" id="UP001079657">
    <property type="component" value="Unassembled WGS sequence"/>
</dbReference>
<name>A0ABT4CSI1_9CLOT</name>
<accession>A0ABT4CSI1</accession>
<dbReference type="RefSeq" id="WP_268050935.1">
    <property type="nucleotide sequence ID" value="NZ_JAPQES010000006.1"/>
</dbReference>
<keyword evidence="1" id="KW-1133">Transmembrane helix</keyword>
<keyword evidence="1" id="KW-0472">Membrane</keyword>